<dbReference type="GO" id="GO:0009089">
    <property type="term" value="P:lysine biosynthetic process via diaminopimelate"/>
    <property type="evidence" value="ECO:0007669"/>
    <property type="project" value="UniProtKB-UniRule"/>
</dbReference>
<dbReference type="AlphaFoldDB" id="A0A2U3K098"/>
<dbReference type="FunFam" id="3.20.20.10:FF:000003">
    <property type="entry name" value="Diaminopimelate decarboxylase"/>
    <property type="match status" value="1"/>
</dbReference>
<dbReference type="Gene3D" id="2.40.37.10">
    <property type="entry name" value="Lyase, Ornithine Decarboxylase, Chain A, domain 1"/>
    <property type="match status" value="1"/>
</dbReference>
<evidence type="ECO:0000256" key="3">
    <source>
        <dbReference type="ARBA" id="ARBA00022793"/>
    </source>
</evidence>
<dbReference type="Pfam" id="PF00278">
    <property type="entry name" value="Orn_DAP_Arg_deC"/>
    <property type="match status" value="1"/>
</dbReference>
<evidence type="ECO:0000256" key="1">
    <source>
        <dbReference type="ARBA" id="ARBA00001933"/>
    </source>
</evidence>
<dbReference type="CDD" id="cd06828">
    <property type="entry name" value="PLPDE_III_DapDC"/>
    <property type="match status" value="1"/>
</dbReference>
<feature type="binding site" evidence="12">
    <location>
        <position position="340"/>
    </location>
    <ligand>
        <name>substrate</name>
    </ligand>
</feature>
<comment type="similarity">
    <text evidence="9 12">Belongs to the Orn/Lys/Arg decarboxylase class-II family. LysA subfamily.</text>
</comment>
<sequence length="440" mass="47485">MTPRRQNSTTGRPPGFVYRESKHGMLRRSGQFVLHAEGVALTKLAAQYGTPVYVYSRETIDSRYDVFDGAFRAVPHTICYSVKANSNLSILRLLARKGCGFDVVSGGELERVLTADRKAARKVVFSGVGKTREELTAGLKAGILLFNVESESELSALAECAGRLRRTAPVAVRVNPDVAAETHPYISTGLHQHKFGVPIREARALYAKASGTRHLKVGGVSVHIGSQITDVAPFGEAMTRIAELVRALRDDGHGIAYVDAGGGLGIAYDQPEPADFCSYVESYARALTTPLQGLDVHLLLEPGRAIVGPAGVLLTSVVYRKTNAGKRFLVVDAAMNDMIRPALYGAYHEIVPVTMDAGKSEVVDIVGPVCETGDFFARDRELPIVAEGDLLAILDVGAYGMVLSSNYNTRPRPAEVLVAGKSAKVIRRREKVADLLRAEV</sequence>
<evidence type="ECO:0000256" key="12">
    <source>
        <dbReference type="HAMAP-Rule" id="MF_02120"/>
    </source>
</evidence>
<dbReference type="SUPFAM" id="SSF50621">
    <property type="entry name" value="Alanine racemase C-terminal domain-like"/>
    <property type="match status" value="1"/>
</dbReference>
<dbReference type="GO" id="GO:0008836">
    <property type="term" value="F:diaminopimelate decarboxylase activity"/>
    <property type="evidence" value="ECO:0007669"/>
    <property type="project" value="UniProtKB-UniRule"/>
</dbReference>
<reference evidence="18" key="1">
    <citation type="submission" date="2018-02" db="EMBL/GenBank/DDBJ databases">
        <authorList>
            <person name="Hausmann B."/>
        </authorList>
    </citation>
    <scope>NUCLEOTIDE SEQUENCE [LARGE SCALE GENOMIC DNA]</scope>
    <source>
        <strain evidence="18">Peat soil MAG SbA1</strain>
    </source>
</reference>
<comment type="cofactor">
    <cofactor evidence="1 12 13 14">
        <name>pyridoxal 5'-phosphate</name>
        <dbReference type="ChEBI" id="CHEBI:597326"/>
    </cofactor>
</comment>
<dbReference type="GO" id="GO:0030170">
    <property type="term" value="F:pyridoxal phosphate binding"/>
    <property type="evidence" value="ECO:0007669"/>
    <property type="project" value="UniProtKB-UniRule"/>
</dbReference>
<evidence type="ECO:0000256" key="9">
    <source>
        <dbReference type="ARBA" id="ARBA00060983"/>
    </source>
</evidence>
<feature type="domain" description="Orn/DAP/Arg decarboxylase 2 N-terminal" evidence="16">
    <location>
        <begin position="59"/>
        <end position="308"/>
    </location>
</feature>
<dbReference type="PANTHER" id="PTHR43727:SF2">
    <property type="entry name" value="GROUP IV DECARBOXYLASE"/>
    <property type="match status" value="1"/>
</dbReference>
<evidence type="ECO:0000256" key="7">
    <source>
        <dbReference type="ARBA" id="ARBA00050464"/>
    </source>
</evidence>
<evidence type="ECO:0000256" key="10">
    <source>
        <dbReference type="ARBA" id="ARBA00066427"/>
    </source>
</evidence>
<organism evidence="17 18">
    <name type="scientific">Candidatus Sulfotelmatobacter kueseliae</name>
    <dbReference type="NCBI Taxonomy" id="2042962"/>
    <lineage>
        <taxon>Bacteria</taxon>
        <taxon>Pseudomonadati</taxon>
        <taxon>Acidobacteriota</taxon>
        <taxon>Terriglobia</taxon>
        <taxon>Terriglobales</taxon>
        <taxon>Candidatus Korobacteraceae</taxon>
        <taxon>Candidatus Sulfotelmatobacter</taxon>
    </lineage>
</organism>
<dbReference type="Pfam" id="PF02784">
    <property type="entry name" value="Orn_Arg_deC_N"/>
    <property type="match status" value="1"/>
</dbReference>
<keyword evidence="4 12" id="KW-0663">Pyridoxal phosphate</keyword>
<proteinExistence type="inferred from homology"/>
<evidence type="ECO:0000256" key="5">
    <source>
        <dbReference type="ARBA" id="ARBA00023154"/>
    </source>
</evidence>
<keyword evidence="2 12" id="KW-0028">Amino-acid biosynthesis</keyword>
<evidence type="ECO:0000313" key="17">
    <source>
        <dbReference type="EMBL" id="SPF33116.1"/>
    </source>
</evidence>
<dbReference type="InterPro" id="IPR000183">
    <property type="entry name" value="Orn/DAP/Arg_de-COase"/>
</dbReference>
<dbReference type="PRINTS" id="PR01181">
    <property type="entry name" value="DAPDCRBXLASE"/>
</dbReference>
<protein>
    <recommendedName>
        <fullName evidence="11 12">Diaminopimelate decarboxylase</fullName>
        <shortName evidence="12">DAP decarboxylase</shortName>
        <shortName evidence="12">DAPDC</shortName>
        <ecNumber evidence="10 12">4.1.1.20</ecNumber>
    </recommendedName>
</protein>
<feature type="active site" description="Proton donor" evidence="13">
    <location>
        <position position="370"/>
    </location>
</feature>
<dbReference type="InterPro" id="IPR022657">
    <property type="entry name" value="De-COase2_CS"/>
</dbReference>
<feature type="binding site" evidence="12">
    <location>
        <position position="399"/>
    </location>
    <ligand>
        <name>substrate</name>
    </ligand>
</feature>
<evidence type="ECO:0000256" key="8">
    <source>
        <dbReference type="ARBA" id="ARBA00060643"/>
    </source>
</evidence>
<evidence type="ECO:0000256" key="4">
    <source>
        <dbReference type="ARBA" id="ARBA00022898"/>
    </source>
</evidence>
<evidence type="ECO:0000259" key="16">
    <source>
        <dbReference type="Pfam" id="PF02784"/>
    </source>
</evidence>
<feature type="binding site" evidence="12">
    <location>
        <position position="263"/>
    </location>
    <ligand>
        <name>pyridoxal 5'-phosphate</name>
        <dbReference type="ChEBI" id="CHEBI:597326"/>
    </ligand>
</feature>
<feature type="modified residue" description="N6-(pyridoxal phosphate)lysine" evidence="12 13">
    <location>
        <position position="83"/>
    </location>
</feature>
<keyword evidence="3 12" id="KW-0210">Decarboxylase</keyword>
<dbReference type="InterPro" id="IPR022643">
    <property type="entry name" value="De-COase2_C"/>
</dbReference>
<dbReference type="InterPro" id="IPR002986">
    <property type="entry name" value="DAP_deCOOHase_LysA"/>
</dbReference>
<feature type="binding site" evidence="12">
    <location>
        <position position="371"/>
    </location>
    <ligand>
        <name>substrate</name>
    </ligand>
</feature>
<evidence type="ECO:0000256" key="2">
    <source>
        <dbReference type="ARBA" id="ARBA00022605"/>
    </source>
</evidence>
<evidence type="ECO:0000259" key="15">
    <source>
        <dbReference type="Pfam" id="PF00278"/>
    </source>
</evidence>
<feature type="binding site" evidence="12">
    <location>
        <begin position="301"/>
        <end position="304"/>
    </location>
    <ligand>
        <name>pyridoxal 5'-phosphate</name>
        <dbReference type="ChEBI" id="CHEBI:597326"/>
    </ligand>
</feature>
<dbReference type="InterPro" id="IPR022644">
    <property type="entry name" value="De-COase2_N"/>
</dbReference>
<evidence type="ECO:0000256" key="6">
    <source>
        <dbReference type="ARBA" id="ARBA00023239"/>
    </source>
</evidence>
<dbReference type="FunFam" id="2.40.37.10:FF:000003">
    <property type="entry name" value="Diaminopimelate decarboxylase"/>
    <property type="match status" value="1"/>
</dbReference>
<evidence type="ECO:0000256" key="14">
    <source>
        <dbReference type="RuleBase" id="RU003738"/>
    </source>
</evidence>
<evidence type="ECO:0000256" key="13">
    <source>
        <dbReference type="PIRSR" id="PIRSR600183-50"/>
    </source>
</evidence>
<dbReference type="SUPFAM" id="SSF51419">
    <property type="entry name" value="PLP-binding barrel"/>
    <property type="match status" value="1"/>
</dbReference>
<accession>A0A2U3K098</accession>
<dbReference type="PRINTS" id="PR01179">
    <property type="entry name" value="ODADCRBXLASE"/>
</dbReference>
<keyword evidence="5 12" id="KW-0457">Lysine biosynthesis</keyword>
<dbReference type="NCBIfam" id="TIGR01048">
    <property type="entry name" value="lysA"/>
    <property type="match status" value="1"/>
</dbReference>
<feature type="binding site" evidence="12">
    <location>
        <position position="304"/>
    </location>
    <ligand>
        <name>substrate</name>
    </ligand>
</feature>
<evidence type="ECO:0000313" key="18">
    <source>
        <dbReference type="Proteomes" id="UP000238701"/>
    </source>
</evidence>
<dbReference type="EMBL" id="OMOD01000018">
    <property type="protein sequence ID" value="SPF33116.1"/>
    <property type="molecule type" value="Genomic_DNA"/>
</dbReference>
<comment type="subunit">
    <text evidence="12">Homodimer.</text>
</comment>
<feature type="binding site" evidence="12">
    <location>
        <position position="399"/>
    </location>
    <ligand>
        <name>pyridoxal 5'-phosphate</name>
        <dbReference type="ChEBI" id="CHEBI:597326"/>
    </ligand>
</feature>
<evidence type="ECO:0000256" key="11">
    <source>
        <dbReference type="ARBA" id="ARBA00074972"/>
    </source>
</evidence>
<feature type="domain" description="Orn/DAP/Arg decarboxylase 2 C-terminal" evidence="15">
    <location>
        <begin position="53"/>
        <end position="397"/>
    </location>
</feature>
<dbReference type="PROSITE" id="PS00879">
    <property type="entry name" value="ODR_DC_2_2"/>
    <property type="match status" value="1"/>
</dbReference>
<dbReference type="PANTHER" id="PTHR43727">
    <property type="entry name" value="DIAMINOPIMELATE DECARBOXYLASE"/>
    <property type="match status" value="1"/>
</dbReference>
<dbReference type="Proteomes" id="UP000238701">
    <property type="component" value="Unassembled WGS sequence"/>
</dbReference>
<dbReference type="EC" id="4.1.1.20" evidence="10 12"/>
<keyword evidence="6 12" id="KW-0456">Lyase</keyword>
<dbReference type="InterPro" id="IPR009006">
    <property type="entry name" value="Ala_racemase/Decarboxylase_C"/>
</dbReference>
<gene>
    <name evidence="12 17" type="primary">lysA</name>
    <name evidence="17" type="ORF">SBA1_1140027</name>
</gene>
<feature type="binding site" evidence="12">
    <location>
        <position position="344"/>
    </location>
    <ligand>
        <name>substrate</name>
    </ligand>
</feature>
<comment type="catalytic activity">
    <reaction evidence="7 12 14">
        <text>meso-2,6-diaminopimelate + H(+) = L-lysine + CO2</text>
        <dbReference type="Rhea" id="RHEA:15101"/>
        <dbReference type="ChEBI" id="CHEBI:15378"/>
        <dbReference type="ChEBI" id="CHEBI:16526"/>
        <dbReference type="ChEBI" id="CHEBI:32551"/>
        <dbReference type="ChEBI" id="CHEBI:57791"/>
        <dbReference type="EC" id="4.1.1.20"/>
    </reaction>
</comment>
<dbReference type="UniPathway" id="UPA00034">
    <property type="reaction ID" value="UER00027"/>
</dbReference>
<comment type="pathway">
    <text evidence="8 12 14">Amino-acid biosynthesis; L-lysine biosynthesis via DAP pathway; L-lysine from DL-2,6-diaminopimelate: step 1/1.</text>
</comment>
<dbReference type="InterPro" id="IPR029066">
    <property type="entry name" value="PLP-binding_barrel"/>
</dbReference>
<comment type="function">
    <text evidence="12">Specifically catalyzes the decarboxylation of meso-diaminopimelate (meso-DAP) to L-lysine.</text>
</comment>
<name>A0A2U3K098_9BACT</name>
<dbReference type="Gene3D" id="3.20.20.10">
    <property type="entry name" value="Alanine racemase"/>
    <property type="match status" value="1"/>
</dbReference>
<dbReference type="HAMAP" id="MF_02120">
    <property type="entry name" value="LysA"/>
    <property type="match status" value="1"/>
</dbReference>